<feature type="domain" description="T-SNARE coiled-coil homology" evidence="4">
    <location>
        <begin position="201"/>
        <end position="263"/>
    </location>
</feature>
<sequence length="303" mass="34379">MSEQFGNSRGYQSVGDHFDQNTSYVARGEAVELGQMGYSDRPTPKHLNVDEVRNLSKALEQEIDKLDGELDTLERAFRQSLARPDMPSHEIESQSTRIMATYRALVGDVKKLKTQPEAGNPMASQHVGKTDRKLKATMQKYQTLEASFRRESQQAAERQYRIVRPDATDAEVREAVSDPNAPIFQQALLSSDRRGQASSTLRNVKERHEAIQNIERQMVELAELFQDLDRIVQEQEPMVQNIETKGEEVYDNVTKGNEEIGTAIVSARSRNRKKWWCLLICIILIIIIAIIVAVVVVTNKNKP</sequence>
<dbReference type="GO" id="GO:0000149">
    <property type="term" value="F:SNARE binding"/>
    <property type="evidence" value="ECO:0007669"/>
    <property type="project" value="TreeGrafter"/>
</dbReference>
<keyword evidence="3" id="KW-0472">Membrane</keyword>
<dbReference type="OrthoDB" id="10255013at2759"/>
<keyword evidence="2" id="KW-0175">Coiled coil</keyword>
<dbReference type="PANTHER" id="PTHR19957:SF380">
    <property type="entry name" value="SYNTAXIN FAMILY PROTEIN"/>
    <property type="match status" value="1"/>
</dbReference>
<gene>
    <name evidence="5" type="ORF">CC86DRAFT_409295</name>
</gene>
<evidence type="ECO:0000313" key="5">
    <source>
        <dbReference type="EMBL" id="KAF2823381.1"/>
    </source>
</evidence>
<dbReference type="Proteomes" id="UP000799424">
    <property type="component" value="Unassembled WGS sequence"/>
</dbReference>
<dbReference type="InterPro" id="IPR000727">
    <property type="entry name" value="T_SNARE_dom"/>
</dbReference>
<name>A0A6A6ZQJ8_9PLEO</name>
<dbReference type="GO" id="GO:0006887">
    <property type="term" value="P:exocytosis"/>
    <property type="evidence" value="ECO:0007669"/>
    <property type="project" value="TreeGrafter"/>
</dbReference>
<dbReference type="Gene3D" id="1.20.58.70">
    <property type="match status" value="1"/>
</dbReference>
<dbReference type="Pfam" id="PF00804">
    <property type="entry name" value="Syntaxin"/>
    <property type="match status" value="1"/>
</dbReference>
<dbReference type="GO" id="GO:0012505">
    <property type="term" value="C:endomembrane system"/>
    <property type="evidence" value="ECO:0007669"/>
    <property type="project" value="TreeGrafter"/>
</dbReference>
<accession>A0A6A6ZQJ8</accession>
<keyword evidence="6" id="KW-1185">Reference proteome</keyword>
<dbReference type="AlphaFoldDB" id="A0A6A6ZQJ8"/>
<dbReference type="GO" id="GO:0031201">
    <property type="term" value="C:SNARE complex"/>
    <property type="evidence" value="ECO:0007669"/>
    <property type="project" value="TreeGrafter"/>
</dbReference>
<comment type="similarity">
    <text evidence="1">Belongs to the syntaxin family.</text>
</comment>
<evidence type="ECO:0000259" key="4">
    <source>
        <dbReference type="PROSITE" id="PS50192"/>
    </source>
</evidence>
<evidence type="ECO:0000313" key="6">
    <source>
        <dbReference type="Proteomes" id="UP000799424"/>
    </source>
</evidence>
<dbReference type="GO" id="GO:0006886">
    <property type="term" value="P:intracellular protein transport"/>
    <property type="evidence" value="ECO:0007669"/>
    <property type="project" value="TreeGrafter"/>
</dbReference>
<dbReference type="InterPro" id="IPR045242">
    <property type="entry name" value="Syntaxin"/>
</dbReference>
<dbReference type="GO" id="GO:0048278">
    <property type="term" value="P:vesicle docking"/>
    <property type="evidence" value="ECO:0007669"/>
    <property type="project" value="TreeGrafter"/>
</dbReference>
<keyword evidence="3" id="KW-0812">Transmembrane</keyword>
<dbReference type="InterPro" id="IPR006011">
    <property type="entry name" value="Syntaxin_N"/>
</dbReference>
<dbReference type="GO" id="GO:0005484">
    <property type="term" value="F:SNAP receptor activity"/>
    <property type="evidence" value="ECO:0007669"/>
    <property type="project" value="TreeGrafter"/>
</dbReference>
<evidence type="ECO:0000256" key="2">
    <source>
        <dbReference type="SAM" id="Coils"/>
    </source>
</evidence>
<dbReference type="SMART" id="SM00397">
    <property type="entry name" value="t_SNARE"/>
    <property type="match status" value="1"/>
</dbReference>
<proteinExistence type="inferred from homology"/>
<protein>
    <submittedName>
        <fullName evidence="5">t-SNARE</fullName>
    </submittedName>
</protein>
<dbReference type="PANTHER" id="PTHR19957">
    <property type="entry name" value="SYNTAXIN"/>
    <property type="match status" value="1"/>
</dbReference>
<dbReference type="PROSITE" id="PS50192">
    <property type="entry name" value="T_SNARE"/>
    <property type="match status" value="1"/>
</dbReference>
<feature type="coiled-coil region" evidence="2">
    <location>
        <begin position="49"/>
        <end position="83"/>
    </location>
</feature>
<keyword evidence="3" id="KW-1133">Transmembrane helix</keyword>
<reference evidence="5" key="1">
    <citation type="journal article" date="2020" name="Stud. Mycol.">
        <title>101 Dothideomycetes genomes: a test case for predicting lifestyles and emergence of pathogens.</title>
        <authorList>
            <person name="Haridas S."/>
            <person name="Albert R."/>
            <person name="Binder M."/>
            <person name="Bloem J."/>
            <person name="Labutti K."/>
            <person name="Salamov A."/>
            <person name="Andreopoulos B."/>
            <person name="Baker S."/>
            <person name="Barry K."/>
            <person name="Bills G."/>
            <person name="Bluhm B."/>
            <person name="Cannon C."/>
            <person name="Castanera R."/>
            <person name="Culley D."/>
            <person name="Daum C."/>
            <person name="Ezra D."/>
            <person name="Gonzalez J."/>
            <person name="Henrissat B."/>
            <person name="Kuo A."/>
            <person name="Liang C."/>
            <person name="Lipzen A."/>
            <person name="Lutzoni F."/>
            <person name="Magnuson J."/>
            <person name="Mondo S."/>
            <person name="Nolan M."/>
            <person name="Ohm R."/>
            <person name="Pangilinan J."/>
            <person name="Park H.-J."/>
            <person name="Ramirez L."/>
            <person name="Alfaro M."/>
            <person name="Sun H."/>
            <person name="Tritt A."/>
            <person name="Yoshinaga Y."/>
            <person name="Zwiers L.-H."/>
            <person name="Turgeon B."/>
            <person name="Goodwin S."/>
            <person name="Spatafora J."/>
            <person name="Crous P."/>
            <person name="Grigoriev I."/>
        </authorList>
    </citation>
    <scope>NUCLEOTIDE SEQUENCE</scope>
    <source>
        <strain evidence="5">CBS 113818</strain>
    </source>
</reference>
<dbReference type="EMBL" id="MU006232">
    <property type="protein sequence ID" value="KAF2823381.1"/>
    <property type="molecule type" value="Genomic_DNA"/>
</dbReference>
<organism evidence="5 6">
    <name type="scientific">Ophiobolus disseminans</name>
    <dbReference type="NCBI Taxonomy" id="1469910"/>
    <lineage>
        <taxon>Eukaryota</taxon>
        <taxon>Fungi</taxon>
        <taxon>Dikarya</taxon>
        <taxon>Ascomycota</taxon>
        <taxon>Pezizomycotina</taxon>
        <taxon>Dothideomycetes</taxon>
        <taxon>Pleosporomycetidae</taxon>
        <taxon>Pleosporales</taxon>
        <taxon>Pleosporineae</taxon>
        <taxon>Phaeosphaeriaceae</taxon>
        <taxon>Ophiobolus</taxon>
    </lineage>
</organism>
<evidence type="ECO:0000256" key="3">
    <source>
        <dbReference type="SAM" id="Phobius"/>
    </source>
</evidence>
<dbReference type="SUPFAM" id="SSF47661">
    <property type="entry name" value="t-snare proteins"/>
    <property type="match status" value="1"/>
</dbReference>
<evidence type="ECO:0000256" key="1">
    <source>
        <dbReference type="ARBA" id="ARBA00009063"/>
    </source>
</evidence>
<dbReference type="CDD" id="cd15849">
    <property type="entry name" value="SNARE_Sso1"/>
    <property type="match status" value="1"/>
</dbReference>
<dbReference type="InterPro" id="IPR010989">
    <property type="entry name" value="SNARE"/>
</dbReference>
<dbReference type="GO" id="GO:0006906">
    <property type="term" value="P:vesicle fusion"/>
    <property type="evidence" value="ECO:0007669"/>
    <property type="project" value="TreeGrafter"/>
</dbReference>
<dbReference type="Pfam" id="PF05739">
    <property type="entry name" value="SNARE"/>
    <property type="match status" value="1"/>
</dbReference>
<feature type="transmembrane region" description="Helical" evidence="3">
    <location>
        <begin position="275"/>
        <end position="297"/>
    </location>
</feature>
<dbReference type="GO" id="GO:0005886">
    <property type="term" value="C:plasma membrane"/>
    <property type="evidence" value="ECO:0007669"/>
    <property type="project" value="TreeGrafter"/>
</dbReference>